<dbReference type="Pfam" id="PF06041">
    <property type="entry name" value="DUF924"/>
    <property type="match status" value="1"/>
</dbReference>
<organism evidence="1 2">
    <name type="scientific">Ramlibacter agri</name>
    <dbReference type="NCBI Taxonomy" id="2728837"/>
    <lineage>
        <taxon>Bacteria</taxon>
        <taxon>Pseudomonadati</taxon>
        <taxon>Pseudomonadota</taxon>
        <taxon>Betaproteobacteria</taxon>
        <taxon>Burkholderiales</taxon>
        <taxon>Comamonadaceae</taxon>
        <taxon>Ramlibacter</taxon>
    </lineage>
</organism>
<proteinExistence type="predicted"/>
<dbReference type="InterPro" id="IPR010323">
    <property type="entry name" value="DUF924"/>
</dbReference>
<dbReference type="EMBL" id="JABBFX010000004">
    <property type="protein sequence ID" value="NML48171.1"/>
    <property type="molecule type" value="Genomic_DNA"/>
</dbReference>
<dbReference type="Gene3D" id="1.25.40.10">
    <property type="entry name" value="Tetratricopeptide repeat domain"/>
    <property type="match status" value="1"/>
</dbReference>
<accession>A0A848HFR0</accession>
<comment type="caution">
    <text evidence="1">The sequence shown here is derived from an EMBL/GenBank/DDBJ whole genome shotgun (WGS) entry which is preliminary data.</text>
</comment>
<name>A0A848HFR0_9BURK</name>
<protein>
    <submittedName>
        <fullName evidence="1">DUF924 family protein</fullName>
    </submittedName>
</protein>
<sequence>MTEPALPSAADLVAFWQAAGPSRWFRKDPAFDDEFRARFLRLHEAAAAGALASWIQDPQSALALVLLLDQFPRNAFRGSPRMYATDWQGRAAARAAITAGHDQRVDAELRPFFYLPLMHSEEPQDLARCVELMEPLGGEHLRYAQHHRDIVDRFGRFPHRNALLGRASTPAEESFLAGGGFGG</sequence>
<reference evidence="1 2" key="1">
    <citation type="submission" date="2020-04" db="EMBL/GenBank/DDBJ databases">
        <title>Ramlibacter sp. G-1-2-2 isolated from soil.</title>
        <authorList>
            <person name="Dahal R.H."/>
        </authorList>
    </citation>
    <scope>NUCLEOTIDE SEQUENCE [LARGE SCALE GENOMIC DNA]</scope>
    <source>
        <strain evidence="1 2">G-1-2-2</strain>
    </source>
</reference>
<dbReference type="Proteomes" id="UP000541185">
    <property type="component" value="Unassembled WGS sequence"/>
</dbReference>
<dbReference type="Gene3D" id="1.20.58.320">
    <property type="entry name" value="TPR-like"/>
    <property type="match status" value="1"/>
</dbReference>
<evidence type="ECO:0000313" key="2">
    <source>
        <dbReference type="Proteomes" id="UP000541185"/>
    </source>
</evidence>
<gene>
    <name evidence="1" type="ORF">HHL11_30765</name>
</gene>
<dbReference type="SUPFAM" id="SSF48452">
    <property type="entry name" value="TPR-like"/>
    <property type="match status" value="1"/>
</dbReference>
<evidence type="ECO:0000313" key="1">
    <source>
        <dbReference type="EMBL" id="NML48171.1"/>
    </source>
</evidence>
<dbReference type="RefSeq" id="WP_169422506.1">
    <property type="nucleotide sequence ID" value="NZ_JABBFX010000004.1"/>
</dbReference>
<dbReference type="AlphaFoldDB" id="A0A848HFR0"/>
<keyword evidence="2" id="KW-1185">Reference proteome</keyword>
<dbReference type="InterPro" id="IPR011990">
    <property type="entry name" value="TPR-like_helical_dom_sf"/>
</dbReference>